<feature type="compositionally biased region" description="Polar residues" evidence="4">
    <location>
        <begin position="349"/>
        <end position="367"/>
    </location>
</feature>
<keyword evidence="6" id="KW-1185">Reference proteome</keyword>
<feature type="repeat" description="TPR" evidence="3">
    <location>
        <begin position="258"/>
        <end position="291"/>
    </location>
</feature>
<dbReference type="PROSITE" id="PS50005">
    <property type="entry name" value="TPR"/>
    <property type="match status" value="3"/>
</dbReference>
<dbReference type="FunFam" id="1.25.40.10:FF:000330">
    <property type="entry name" value="Tetratricopeptide repeat (TPR)-like superfamily protein"/>
    <property type="match status" value="1"/>
</dbReference>
<proteinExistence type="predicted"/>
<gene>
    <name evidence="5" type="primary">SGTA</name>
    <name evidence="5" type="ORF">CR513_48901</name>
</gene>
<evidence type="ECO:0000313" key="6">
    <source>
        <dbReference type="Proteomes" id="UP000257109"/>
    </source>
</evidence>
<dbReference type="FunFam" id="1.20.5.420:FF:000012">
    <property type="entry name" value="Small glutamine-rich tetratricopeptide repeat-containing protein alpha"/>
    <property type="match status" value="1"/>
</dbReference>
<dbReference type="EMBL" id="QJKJ01011235">
    <property type="protein sequence ID" value="RDX71702.1"/>
    <property type="molecule type" value="Genomic_DNA"/>
</dbReference>
<dbReference type="InterPro" id="IPR047150">
    <property type="entry name" value="SGT"/>
</dbReference>
<dbReference type="AlphaFoldDB" id="A0A371F086"/>
<dbReference type="InterPro" id="IPR019734">
    <property type="entry name" value="TPR_rpt"/>
</dbReference>
<feature type="repeat" description="TPR" evidence="3">
    <location>
        <begin position="224"/>
        <end position="257"/>
    </location>
</feature>
<dbReference type="Pfam" id="PF00515">
    <property type="entry name" value="TPR_1"/>
    <property type="match status" value="1"/>
</dbReference>
<evidence type="ECO:0000256" key="3">
    <source>
        <dbReference type="PROSITE-ProRule" id="PRU00339"/>
    </source>
</evidence>
<feature type="region of interest" description="Disordered" evidence="4">
    <location>
        <begin position="452"/>
        <end position="471"/>
    </location>
</feature>
<dbReference type="InterPro" id="IPR013105">
    <property type="entry name" value="TPR_2"/>
</dbReference>
<dbReference type="GO" id="GO:0016020">
    <property type="term" value="C:membrane"/>
    <property type="evidence" value="ECO:0007669"/>
    <property type="project" value="TreeGrafter"/>
</dbReference>
<dbReference type="STRING" id="157652.A0A371F086"/>
<feature type="compositionally biased region" description="Polar residues" evidence="4">
    <location>
        <begin position="460"/>
        <end position="471"/>
    </location>
</feature>
<dbReference type="Gene3D" id="1.20.5.420">
    <property type="entry name" value="Immunoglobulin FC, subunit C"/>
    <property type="match status" value="1"/>
</dbReference>
<organism evidence="5 6">
    <name type="scientific">Mucuna pruriens</name>
    <name type="common">Velvet bean</name>
    <name type="synonym">Dolichos pruriens</name>
    <dbReference type="NCBI Taxonomy" id="157652"/>
    <lineage>
        <taxon>Eukaryota</taxon>
        <taxon>Viridiplantae</taxon>
        <taxon>Streptophyta</taxon>
        <taxon>Embryophyta</taxon>
        <taxon>Tracheophyta</taxon>
        <taxon>Spermatophyta</taxon>
        <taxon>Magnoliopsida</taxon>
        <taxon>eudicotyledons</taxon>
        <taxon>Gunneridae</taxon>
        <taxon>Pentapetalae</taxon>
        <taxon>rosids</taxon>
        <taxon>fabids</taxon>
        <taxon>Fabales</taxon>
        <taxon>Fabaceae</taxon>
        <taxon>Papilionoideae</taxon>
        <taxon>50 kb inversion clade</taxon>
        <taxon>NPAAA clade</taxon>
        <taxon>indigoferoid/millettioid clade</taxon>
        <taxon>Phaseoleae</taxon>
        <taxon>Mucuna</taxon>
    </lineage>
</organism>
<name>A0A371F086_MUCPR</name>
<dbReference type="OrthoDB" id="2423701at2759"/>
<feature type="compositionally biased region" description="Basic and acidic residues" evidence="4">
    <location>
        <begin position="101"/>
        <end position="110"/>
    </location>
</feature>
<evidence type="ECO:0000256" key="4">
    <source>
        <dbReference type="SAM" id="MobiDB-lite"/>
    </source>
</evidence>
<dbReference type="PANTHER" id="PTHR45831:SF2">
    <property type="entry name" value="LD24721P"/>
    <property type="match status" value="1"/>
</dbReference>
<accession>A0A371F086</accession>
<evidence type="ECO:0000313" key="5">
    <source>
        <dbReference type="EMBL" id="RDX71702.1"/>
    </source>
</evidence>
<dbReference type="GO" id="GO:0006620">
    <property type="term" value="P:post-translational protein targeting to endoplasmic reticulum membrane"/>
    <property type="evidence" value="ECO:0007669"/>
    <property type="project" value="TreeGrafter"/>
</dbReference>
<protein>
    <submittedName>
        <fullName evidence="5">Small glutamine-rich tetratricopeptide repeat-containing protein alpha</fullName>
    </submittedName>
</protein>
<comment type="caution">
    <text evidence="5">The sequence shown here is derived from an EMBL/GenBank/DDBJ whole genome shotgun (WGS) entry which is preliminary data.</text>
</comment>
<dbReference type="GO" id="GO:0072380">
    <property type="term" value="C:TRC complex"/>
    <property type="evidence" value="ECO:0007669"/>
    <property type="project" value="TreeGrafter"/>
</dbReference>
<dbReference type="Pfam" id="PF07719">
    <property type="entry name" value="TPR_2"/>
    <property type="match status" value="1"/>
</dbReference>
<dbReference type="GO" id="GO:0060090">
    <property type="term" value="F:molecular adaptor activity"/>
    <property type="evidence" value="ECO:0007669"/>
    <property type="project" value="TreeGrafter"/>
</dbReference>
<keyword evidence="1" id="KW-0677">Repeat</keyword>
<evidence type="ECO:0000256" key="2">
    <source>
        <dbReference type="ARBA" id="ARBA00022803"/>
    </source>
</evidence>
<dbReference type="SUPFAM" id="SSF48452">
    <property type="entry name" value="TPR-like"/>
    <property type="match status" value="1"/>
</dbReference>
<feature type="region of interest" description="Disordered" evidence="4">
    <location>
        <begin position="349"/>
        <end position="383"/>
    </location>
</feature>
<dbReference type="InterPro" id="IPR011990">
    <property type="entry name" value="TPR-like_helical_dom_sf"/>
</dbReference>
<feature type="repeat" description="TPR" evidence="3">
    <location>
        <begin position="292"/>
        <end position="326"/>
    </location>
</feature>
<reference evidence="5" key="1">
    <citation type="submission" date="2018-05" db="EMBL/GenBank/DDBJ databases">
        <title>Draft genome of Mucuna pruriens seed.</title>
        <authorList>
            <person name="Nnadi N.E."/>
            <person name="Vos R."/>
            <person name="Hasami M.H."/>
            <person name="Devisetty U.K."/>
            <person name="Aguiy J.C."/>
        </authorList>
    </citation>
    <scope>NUCLEOTIDE SEQUENCE [LARGE SCALE GENOMIC DNA]</scope>
    <source>
        <strain evidence="5">JCA_2017</strain>
    </source>
</reference>
<feature type="non-terminal residue" evidence="5">
    <location>
        <position position="1"/>
    </location>
</feature>
<feature type="region of interest" description="Disordered" evidence="4">
    <location>
        <begin position="399"/>
        <end position="422"/>
    </location>
</feature>
<sequence>MAHNHISTDSPLSRRIVRSFLHFLNSVEPGPAVDSEGIEVARECLAEAFKLNSSPVVGDHVKSDSLIDIFKSLEANKQCETSNAAAASSSFSGENPARGKNHSEALKSTDEDSIQGPHAFVSKDELCGQFFAALEKNRYFGTNADGSDEKASSLFNDAFMSNLREQVETPESRCSVNGIEPSLLSNCGSNDDAVPLYEIYCRMEVVELEMERSGCHQFNLKNLAESLKSLGNKAMQSKQYSDAIELYNCAIALHEKSAVYYCNRAAAYTQVNKYTEAIQDCLRSIEIDPNYSKAYSRLGLAYYAQGNYRDAIDKGFRKALQLDPNNETVKENIRVAEGKLLEEQHRAYHNQNPRSSQEFPNQSTQGPRSHAVPPPFSSMPFNPNDLASMFMNIAANATNAHQGSHSQERQEDTNAGGASEPEIRMGGNINVNFDQMPEDLTGAFQSMMEMLSGAVPPGQPQDQMNGRTPPN</sequence>
<dbReference type="PANTHER" id="PTHR45831">
    <property type="entry name" value="LD24721P"/>
    <property type="match status" value="1"/>
</dbReference>
<keyword evidence="2 3" id="KW-0802">TPR repeat</keyword>
<dbReference type="Proteomes" id="UP000257109">
    <property type="component" value="Unassembled WGS sequence"/>
</dbReference>
<dbReference type="Gene3D" id="1.25.40.10">
    <property type="entry name" value="Tetratricopeptide repeat domain"/>
    <property type="match status" value="1"/>
</dbReference>
<dbReference type="SMART" id="SM00028">
    <property type="entry name" value="TPR"/>
    <property type="match status" value="3"/>
</dbReference>
<evidence type="ECO:0000256" key="1">
    <source>
        <dbReference type="ARBA" id="ARBA00022737"/>
    </source>
</evidence>
<feature type="region of interest" description="Disordered" evidence="4">
    <location>
        <begin position="84"/>
        <end position="114"/>
    </location>
</feature>